<reference evidence="2 3" key="1">
    <citation type="submission" date="2019-03" db="EMBL/GenBank/DDBJ databases">
        <title>Genomic Encyclopedia of Archaeal and Bacterial Type Strains, Phase II (KMG-II): from individual species to whole genera.</title>
        <authorList>
            <person name="Goeker M."/>
        </authorList>
    </citation>
    <scope>NUCLEOTIDE SEQUENCE [LARGE SCALE GENOMIC DNA]</scope>
    <source>
        <strain evidence="2 3">DSM 18435</strain>
    </source>
</reference>
<protein>
    <submittedName>
        <fullName evidence="2">Glycosyl transferase family 2</fullName>
    </submittedName>
</protein>
<keyword evidence="3" id="KW-1185">Reference proteome</keyword>
<dbReference type="RefSeq" id="WP_133644329.1">
    <property type="nucleotide sequence ID" value="NZ_SNYI01000002.1"/>
</dbReference>
<keyword evidence="2" id="KW-0808">Transferase</keyword>
<dbReference type="CDD" id="cd00761">
    <property type="entry name" value="Glyco_tranf_GTA_type"/>
    <property type="match status" value="1"/>
</dbReference>
<evidence type="ECO:0000313" key="2">
    <source>
        <dbReference type="EMBL" id="TDQ31512.1"/>
    </source>
</evidence>
<dbReference type="InterPro" id="IPR001173">
    <property type="entry name" value="Glyco_trans_2-like"/>
</dbReference>
<dbReference type="GO" id="GO:0008417">
    <property type="term" value="F:fucosyltransferase activity"/>
    <property type="evidence" value="ECO:0007669"/>
    <property type="project" value="TreeGrafter"/>
</dbReference>
<evidence type="ECO:0000313" key="3">
    <source>
        <dbReference type="Proteomes" id="UP000295468"/>
    </source>
</evidence>
<organism evidence="2 3">
    <name type="scientific">Zeaxanthinibacter enoshimensis</name>
    <dbReference type="NCBI Taxonomy" id="392009"/>
    <lineage>
        <taxon>Bacteria</taxon>
        <taxon>Pseudomonadati</taxon>
        <taxon>Bacteroidota</taxon>
        <taxon>Flavobacteriia</taxon>
        <taxon>Flavobacteriales</taxon>
        <taxon>Flavobacteriaceae</taxon>
        <taxon>Zeaxanthinibacter</taxon>
    </lineage>
</organism>
<dbReference type="Gene3D" id="3.40.50.720">
    <property type="entry name" value="NAD(P)-binding Rossmann-like Domain"/>
    <property type="match status" value="1"/>
</dbReference>
<dbReference type="AlphaFoldDB" id="A0A4R6TLV1"/>
<evidence type="ECO:0000259" key="1">
    <source>
        <dbReference type="Pfam" id="PF00535"/>
    </source>
</evidence>
<accession>A0A4R6TLV1</accession>
<proteinExistence type="predicted"/>
<feature type="domain" description="Glycosyltransferase 2-like" evidence="1">
    <location>
        <begin position="8"/>
        <end position="172"/>
    </location>
</feature>
<dbReference type="Gene3D" id="3.90.550.10">
    <property type="entry name" value="Spore Coat Polysaccharide Biosynthesis Protein SpsA, Chain A"/>
    <property type="match status" value="1"/>
</dbReference>
<dbReference type="Pfam" id="PF00535">
    <property type="entry name" value="Glycos_transf_2"/>
    <property type="match status" value="1"/>
</dbReference>
<dbReference type="InterPro" id="IPR029044">
    <property type="entry name" value="Nucleotide-diphossugar_trans"/>
</dbReference>
<dbReference type="Proteomes" id="UP000295468">
    <property type="component" value="Unassembled WGS sequence"/>
</dbReference>
<gene>
    <name evidence="2" type="ORF">CLV82_2220</name>
</gene>
<dbReference type="PANTHER" id="PTHR22916:SF69">
    <property type="entry name" value="BIFUNCTIONAL GLYCOSYLTRANSFERASE PGTA"/>
    <property type="match status" value="1"/>
</dbReference>
<sequence length="336" mass="39110">MSRSALVSILMPFRNTAPYLPACIESVISQEYENWELLAVDDHSSDSSASIVGEYSDKDPRIKLLKNKGMGIIHALRTAYNKAEGILVTRMDSDDLMPLHKLQSMVSMLRSEGPGHLATGQVRYFSSRGISNGYARYEKWLNKLTAEGNNYQEIYKECAIPSPCWMVFRQDLDACGAFNENRYPEDYDLTFRFYRQKLEVIPCLEVLHQWRDYDTRTSRTDPRYALNYFLEIKTHYFLQLDHDKTRDLAVWGAGQKGKKVARLLKKNKISFHWLCDNPNKIGKRIYGIPLRHYKHLKDLSRPQSIVTVANSKAQSEIRKFLDGLQQHLMHDYFFFC</sequence>
<dbReference type="SUPFAM" id="SSF53448">
    <property type="entry name" value="Nucleotide-diphospho-sugar transferases"/>
    <property type="match status" value="1"/>
</dbReference>
<dbReference type="PANTHER" id="PTHR22916">
    <property type="entry name" value="GLYCOSYLTRANSFERASE"/>
    <property type="match status" value="1"/>
</dbReference>
<dbReference type="OrthoDB" id="597270at2"/>
<comment type="caution">
    <text evidence="2">The sequence shown here is derived from an EMBL/GenBank/DDBJ whole genome shotgun (WGS) entry which is preliminary data.</text>
</comment>
<dbReference type="EMBL" id="SNYI01000002">
    <property type="protein sequence ID" value="TDQ31512.1"/>
    <property type="molecule type" value="Genomic_DNA"/>
</dbReference>
<name>A0A4R6TLV1_9FLAO</name>